<gene>
    <name evidence="2" type="ordered locus">CJA_0340</name>
</gene>
<dbReference type="RefSeq" id="WP_012486022.1">
    <property type="nucleotide sequence ID" value="NC_010995.1"/>
</dbReference>
<evidence type="ECO:0000256" key="1">
    <source>
        <dbReference type="SAM" id="Phobius"/>
    </source>
</evidence>
<feature type="transmembrane region" description="Helical" evidence="1">
    <location>
        <begin position="20"/>
        <end position="39"/>
    </location>
</feature>
<organism evidence="2 3">
    <name type="scientific">Cellvibrio japonicus (strain Ueda107)</name>
    <name type="common">Pseudomonas fluorescens subsp. cellulosa</name>
    <dbReference type="NCBI Taxonomy" id="498211"/>
    <lineage>
        <taxon>Bacteria</taxon>
        <taxon>Pseudomonadati</taxon>
        <taxon>Pseudomonadota</taxon>
        <taxon>Gammaproteobacteria</taxon>
        <taxon>Cellvibrionales</taxon>
        <taxon>Cellvibrionaceae</taxon>
        <taxon>Cellvibrio</taxon>
    </lineage>
</organism>
<keyword evidence="1" id="KW-0812">Transmembrane</keyword>
<dbReference type="HOGENOM" id="CLU_2205317_0_0_6"/>
<keyword evidence="1" id="KW-1133">Transmembrane helix</keyword>
<dbReference type="EMBL" id="CP000934">
    <property type="protein sequence ID" value="ACE85362.1"/>
    <property type="molecule type" value="Genomic_DNA"/>
</dbReference>
<name>B3PHE3_CELJU</name>
<protein>
    <submittedName>
        <fullName evidence="2">Uncharacterized protein</fullName>
    </submittedName>
</protein>
<reference evidence="2 3" key="1">
    <citation type="journal article" date="2008" name="J. Bacteriol.">
        <title>Insights into plant cell wall degradation from the genome sequence of the soil bacterium Cellvibrio japonicus.</title>
        <authorList>
            <person name="Deboy R.T."/>
            <person name="Mongodin E.F."/>
            <person name="Fouts D.E."/>
            <person name="Tailford L.E."/>
            <person name="Khouri H."/>
            <person name="Emerson J.B."/>
            <person name="Mohamoud Y."/>
            <person name="Watkins K."/>
            <person name="Henrissat B."/>
            <person name="Gilbert H.J."/>
            <person name="Nelson K.E."/>
        </authorList>
    </citation>
    <scope>NUCLEOTIDE SEQUENCE [LARGE SCALE GENOMIC DNA]</scope>
    <source>
        <strain evidence="2 3">Ueda107</strain>
    </source>
</reference>
<accession>B3PHE3</accession>
<keyword evidence="1" id="KW-0472">Membrane</keyword>
<dbReference type="Proteomes" id="UP000001036">
    <property type="component" value="Chromosome"/>
</dbReference>
<proteinExistence type="predicted"/>
<keyword evidence="3" id="KW-1185">Reference proteome</keyword>
<dbReference type="AlphaFoldDB" id="B3PHE3"/>
<feature type="transmembrane region" description="Helical" evidence="1">
    <location>
        <begin position="69"/>
        <end position="90"/>
    </location>
</feature>
<sequence>MKLEEKFDKKFYNRQTNYAFLYVIFLIVLTIIFVWTLFFKNLAELKIFLLENLSEESANLIFNLIKNMFSSFILSLLPFFIIPSLWLLVASYRCQKLAEKIADYKKT</sequence>
<evidence type="ECO:0000313" key="2">
    <source>
        <dbReference type="EMBL" id="ACE85362.1"/>
    </source>
</evidence>
<dbReference type="KEGG" id="cja:CJA_0340"/>
<dbReference type="STRING" id="498211.CJA_0340"/>
<evidence type="ECO:0000313" key="3">
    <source>
        <dbReference type="Proteomes" id="UP000001036"/>
    </source>
</evidence>